<sequence>MADDVIRVGVVLDLNSTVGEVAESYILMADSKDDVVGVACAGDYESLDASNRTEDIHIPEGRAHSEQGTARISEKKWEETRRAAMSAAPLPLFEENI</sequence>
<accession>A0AAW0M046</accession>
<evidence type="ECO:0000313" key="2">
    <source>
        <dbReference type="Proteomes" id="UP000237347"/>
    </source>
</evidence>
<proteinExistence type="predicted"/>
<evidence type="ECO:0000313" key="1">
    <source>
        <dbReference type="EMBL" id="KAK7856086.1"/>
    </source>
</evidence>
<keyword evidence="2" id="KW-1185">Reference proteome</keyword>
<reference evidence="1 2" key="1">
    <citation type="journal article" date="2018" name="Sci. Data">
        <title>The draft genome sequence of cork oak.</title>
        <authorList>
            <person name="Ramos A.M."/>
            <person name="Usie A."/>
            <person name="Barbosa P."/>
            <person name="Barros P.M."/>
            <person name="Capote T."/>
            <person name="Chaves I."/>
            <person name="Simoes F."/>
            <person name="Abreu I."/>
            <person name="Carrasquinho I."/>
            <person name="Faro C."/>
            <person name="Guimaraes J.B."/>
            <person name="Mendonca D."/>
            <person name="Nobrega F."/>
            <person name="Rodrigues L."/>
            <person name="Saibo N.J.M."/>
            <person name="Varela M.C."/>
            <person name="Egas C."/>
            <person name="Matos J."/>
            <person name="Miguel C.M."/>
            <person name="Oliveira M.M."/>
            <person name="Ricardo C.P."/>
            <person name="Goncalves S."/>
        </authorList>
    </citation>
    <scope>NUCLEOTIDE SEQUENCE [LARGE SCALE GENOMIC DNA]</scope>
    <source>
        <strain evidence="2">cv. HL8</strain>
    </source>
</reference>
<gene>
    <name evidence="1" type="ORF">CFP56_025043</name>
</gene>
<comment type="caution">
    <text evidence="1">The sequence shown here is derived from an EMBL/GenBank/DDBJ whole genome shotgun (WGS) entry which is preliminary data.</text>
</comment>
<dbReference type="EMBL" id="PKMF04000039">
    <property type="protein sequence ID" value="KAK7856086.1"/>
    <property type="molecule type" value="Genomic_DNA"/>
</dbReference>
<dbReference type="Proteomes" id="UP000237347">
    <property type="component" value="Unassembled WGS sequence"/>
</dbReference>
<name>A0AAW0M046_QUESU</name>
<protein>
    <submittedName>
        <fullName evidence="1">Uncharacterized protein</fullName>
    </submittedName>
</protein>
<organism evidence="1 2">
    <name type="scientific">Quercus suber</name>
    <name type="common">Cork oak</name>
    <dbReference type="NCBI Taxonomy" id="58331"/>
    <lineage>
        <taxon>Eukaryota</taxon>
        <taxon>Viridiplantae</taxon>
        <taxon>Streptophyta</taxon>
        <taxon>Embryophyta</taxon>
        <taxon>Tracheophyta</taxon>
        <taxon>Spermatophyta</taxon>
        <taxon>Magnoliopsida</taxon>
        <taxon>eudicotyledons</taxon>
        <taxon>Gunneridae</taxon>
        <taxon>Pentapetalae</taxon>
        <taxon>rosids</taxon>
        <taxon>fabids</taxon>
        <taxon>Fagales</taxon>
        <taxon>Fagaceae</taxon>
        <taxon>Quercus</taxon>
    </lineage>
</organism>
<dbReference type="AlphaFoldDB" id="A0AAW0M046"/>